<dbReference type="Proteomes" id="UP000094389">
    <property type="component" value="Unassembled WGS sequence"/>
</dbReference>
<evidence type="ECO:0000313" key="2">
    <source>
        <dbReference type="Proteomes" id="UP000094389"/>
    </source>
</evidence>
<dbReference type="RefSeq" id="XP_020071811.1">
    <property type="nucleotide sequence ID" value="XM_020214532.1"/>
</dbReference>
<name>A0A1E4S5V5_CYBJN</name>
<protein>
    <submittedName>
        <fullName evidence="1">Uncharacterized protein</fullName>
    </submittedName>
</protein>
<reference evidence="1 2" key="1">
    <citation type="journal article" date="2016" name="Proc. Natl. Acad. Sci. U.S.A.">
        <title>Comparative genomics of biotechnologically important yeasts.</title>
        <authorList>
            <person name="Riley R."/>
            <person name="Haridas S."/>
            <person name="Wolfe K.H."/>
            <person name="Lopes M.R."/>
            <person name="Hittinger C.T."/>
            <person name="Goeker M."/>
            <person name="Salamov A.A."/>
            <person name="Wisecaver J.H."/>
            <person name="Long T.M."/>
            <person name="Calvey C.H."/>
            <person name="Aerts A.L."/>
            <person name="Barry K.W."/>
            <person name="Choi C."/>
            <person name="Clum A."/>
            <person name="Coughlan A.Y."/>
            <person name="Deshpande S."/>
            <person name="Douglass A.P."/>
            <person name="Hanson S.J."/>
            <person name="Klenk H.-P."/>
            <person name="LaButti K.M."/>
            <person name="Lapidus A."/>
            <person name="Lindquist E.A."/>
            <person name="Lipzen A.M."/>
            <person name="Meier-Kolthoff J.P."/>
            <person name="Ohm R.A."/>
            <person name="Otillar R.P."/>
            <person name="Pangilinan J.L."/>
            <person name="Peng Y."/>
            <person name="Rokas A."/>
            <person name="Rosa C.A."/>
            <person name="Scheuner C."/>
            <person name="Sibirny A.A."/>
            <person name="Slot J.C."/>
            <person name="Stielow J.B."/>
            <person name="Sun H."/>
            <person name="Kurtzman C.P."/>
            <person name="Blackwell M."/>
            <person name="Grigoriev I.V."/>
            <person name="Jeffries T.W."/>
        </authorList>
    </citation>
    <scope>NUCLEOTIDE SEQUENCE [LARGE SCALE GENOMIC DNA]</scope>
    <source>
        <strain evidence="2">ATCC 18201 / CBS 1600 / BCRC 20928 / JCM 3617 / NBRC 0987 / NRRL Y-1542</strain>
    </source>
</reference>
<dbReference type="GeneID" id="30988928"/>
<proteinExistence type="predicted"/>
<gene>
    <name evidence="1" type="ORF">CYBJADRAFT_166549</name>
</gene>
<sequence>MPAKLICSRKSVRYGQFKPFPQGKFYEAYNGHLTSSLSRSYWLPFSPEGTRRSSHHEPVIDHPLTTRRSRSWKAYVFTTLPRHACNHETHR</sequence>
<organism evidence="1 2">
    <name type="scientific">Cyberlindnera jadinii (strain ATCC 18201 / CBS 1600 / BCRC 20928 / JCM 3617 / NBRC 0987 / NRRL Y-1542)</name>
    <name type="common">Torula yeast</name>
    <name type="synonym">Candida utilis</name>
    <dbReference type="NCBI Taxonomy" id="983966"/>
    <lineage>
        <taxon>Eukaryota</taxon>
        <taxon>Fungi</taxon>
        <taxon>Dikarya</taxon>
        <taxon>Ascomycota</taxon>
        <taxon>Saccharomycotina</taxon>
        <taxon>Saccharomycetes</taxon>
        <taxon>Phaffomycetales</taxon>
        <taxon>Phaffomycetaceae</taxon>
        <taxon>Cyberlindnera</taxon>
    </lineage>
</organism>
<dbReference type="AlphaFoldDB" id="A0A1E4S5V5"/>
<accession>A0A1E4S5V5</accession>
<evidence type="ECO:0000313" key="1">
    <source>
        <dbReference type="EMBL" id="ODV74772.1"/>
    </source>
</evidence>
<keyword evidence="2" id="KW-1185">Reference proteome</keyword>
<dbReference type="EMBL" id="KV453927">
    <property type="protein sequence ID" value="ODV74772.1"/>
    <property type="molecule type" value="Genomic_DNA"/>
</dbReference>